<evidence type="ECO:0000313" key="10">
    <source>
        <dbReference type="EMBL" id="CDS11680.1"/>
    </source>
</evidence>
<sequence>MLERLGVFISCAIPSLLFYQLTRQPNTKPSNVILSSIVVLQLLIPLAFNGGGEMLDMAVVAFFSCYASFGMVRYMADDSQHVEPFYKVLGRWNDRKKGGQQDDKVRHNKEIQAMRKDAIRWLGHALLIVIISVPVMAFLDGFLRMCIEPLDIPYMSLLLTAPYHIPLKTLVYYTIAGTAFLMHVVFVPSFIQLGYSIELLVRSWIGSQDSLRNRYDVIYAYVHSSPLFDRPWLSTSIHELWSRRWHQILRWAFQDIVYTPIRQAFPHYPELGRALGTMAVFAISGFLHDYLLMAMFGYQEYMNQSGIAGFQTLFFLLQGVATLISNKSSIGLPIWLARTLTLLYVLYTAPLFIEPFLHIGLHRDAEMPGYPRFFDPHMNSVCPYGSRPFV</sequence>
<comment type="pathway">
    <text evidence="2">Secondary metabolite biosynthesis.</text>
</comment>
<comment type="subcellular location">
    <subcellularLocation>
        <location evidence="1">Membrane</location>
        <topology evidence="1">Multi-pass membrane protein</topology>
    </subcellularLocation>
</comment>
<keyword evidence="6 8" id="KW-1133">Transmembrane helix</keyword>
<evidence type="ECO:0000256" key="3">
    <source>
        <dbReference type="ARBA" id="ARBA00007282"/>
    </source>
</evidence>
<name>A0A077WWM3_9FUNG</name>
<dbReference type="InterPro" id="IPR032805">
    <property type="entry name" value="Wax_synthase_dom"/>
</dbReference>
<proteinExistence type="inferred from homology"/>
<feature type="transmembrane region" description="Helical" evidence="8">
    <location>
        <begin position="330"/>
        <end position="353"/>
    </location>
</feature>
<evidence type="ECO:0000256" key="1">
    <source>
        <dbReference type="ARBA" id="ARBA00004141"/>
    </source>
</evidence>
<evidence type="ECO:0000256" key="6">
    <source>
        <dbReference type="ARBA" id="ARBA00022989"/>
    </source>
</evidence>
<feature type="transmembrane region" description="Helical" evidence="8">
    <location>
        <begin position="118"/>
        <end position="139"/>
    </location>
</feature>
<reference evidence="10" key="1">
    <citation type="journal article" date="2014" name="Genome Announc.">
        <title>De novo whole-genome sequence and genome annotation of Lichtheimia ramosa.</title>
        <authorList>
            <person name="Linde J."/>
            <person name="Schwartze V."/>
            <person name="Binder U."/>
            <person name="Lass-Florl C."/>
            <person name="Voigt K."/>
            <person name="Horn F."/>
        </authorList>
    </citation>
    <scope>NUCLEOTIDE SEQUENCE</scope>
    <source>
        <strain evidence="10">JMRC FSU:6197</strain>
    </source>
</reference>
<dbReference type="GO" id="GO:0008374">
    <property type="term" value="F:O-acyltransferase activity"/>
    <property type="evidence" value="ECO:0007669"/>
    <property type="project" value="InterPro"/>
</dbReference>
<dbReference type="AlphaFoldDB" id="A0A077WWM3"/>
<dbReference type="EMBL" id="LK023346">
    <property type="protein sequence ID" value="CDS11680.1"/>
    <property type="molecule type" value="Genomic_DNA"/>
</dbReference>
<dbReference type="OrthoDB" id="1077582at2759"/>
<dbReference type="PANTHER" id="PTHR31595:SF57">
    <property type="entry name" value="OS04G0481900 PROTEIN"/>
    <property type="match status" value="1"/>
</dbReference>
<gene>
    <name evidence="10" type="ORF">LRAMOSA03943</name>
</gene>
<organism evidence="10">
    <name type="scientific">Lichtheimia ramosa</name>
    <dbReference type="NCBI Taxonomy" id="688394"/>
    <lineage>
        <taxon>Eukaryota</taxon>
        <taxon>Fungi</taxon>
        <taxon>Fungi incertae sedis</taxon>
        <taxon>Mucoromycota</taxon>
        <taxon>Mucoromycotina</taxon>
        <taxon>Mucoromycetes</taxon>
        <taxon>Mucorales</taxon>
        <taxon>Lichtheimiaceae</taxon>
        <taxon>Lichtheimia</taxon>
    </lineage>
</organism>
<dbReference type="GO" id="GO:0006629">
    <property type="term" value="P:lipid metabolic process"/>
    <property type="evidence" value="ECO:0007669"/>
    <property type="project" value="InterPro"/>
</dbReference>
<evidence type="ECO:0000256" key="5">
    <source>
        <dbReference type="ARBA" id="ARBA00022692"/>
    </source>
</evidence>
<comment type="similarity">
    <text evidence="3">Belongs to the wax synthase family.</text>
</comment>
<accession>A0A077WWM3</accession>
<evidence type="ECO:0000259" key="9">
    <source>
        <dbReference type="Pfam" id="PF13813"/>
    </source>
</evidence>
<evidence type="ECO:0000256" key="4">
    <source>
        <dbReference type="ARBA" id="ARBA00022679"/>
    </source>
</evidence>
<keyword evidence="7 8" id="KW-0472">Membrane</keyword>
<feature type="transmembrane region" description="Helical" evidence="8">
    <location>
        <begin position="170"/>
        <end position="191"/>
    </location>
</feature>
<dbReference type="GO" id="GO:0016020">
    <property type="term" value="C:membrane"/>
    <property type="evidence" value="ECO:0007669"/>
    <property type="project" value="UniProtKB-SubCell"/>
</dbReference>
<feature type="transmembrane region" description="Helical" evidence="8">
    <location>
        <begin position="305"/>
        <end position="324"/>
    </location>
</feature>
<feature type="transmembrane region" description="Helical" evidence="8">
    <location>
        <begin position="33"/>
        <end position="50"/>
    </location>
</feature>
<feature type="domain" description="Wax synthase" evidence="9">
    <location>
        <begin position="225"/>
        <end position="316"/>
    </location>
</feature>
<dbReference type="InterPro" id="IPR044851">
    <property type="entry name" value="Wax_synthase"/>
</dbReference>
<protein>
    <recommendedName>
        <fullName evidence="9">Wax synthase domain-containing protein</fullName>
    </recommendedName>
</protein>
<evidence type="ECO:0000256" key="8">
    <source>
        <dbReference type="SAM" id="Phobius"/>
    </source>
</evidence>
<dbReference type="PANTHER" id="PTHR31595">
    <property type="entry name" value="LONG-CHAIN-ALCOHOL O-FATTY-ACYLTRANSFERASE 3-RELATED"/>
    <property type="match status" value="1"/>
</dbReference>
<evidence type="ECO:0000256" key="7">
    <source>
        <dbReference type="ARBA" id="ARBA00023136"/>
    </source>
</evidence>
<keyword evidence="5 8" id="KW-0812">Transmembrane</keyword>
<evidence type="ECO:0000256" key="2">
    <source>
        <dbReference type="ARBA" id="ARBA00005179"/>
    </source>
</evidence>
<feature type="transmembrane region" description="Helical" evidence="8">
    <location>
        <begin position="274"/>
        <end position="293"/>
    </location>
</feature>
<dbReference type="Pfam" id="PF13813">
    <property type="entry name" value="MBOAT_2"/>
    <property type="match status" value="1"/>
</dbReference>
<keyword evidence="4" id="KW-0808">Transferase</keyword>